<evidence type="ECO:0000313" key="3">
    <source>
        <dbReference type="Proteomes" id="UP000602647"/>
    </source>
</evidence>
<dbReference type="RefSeq" id="WP_187302511.1">
    <property type="nucleotide sequence ID" value="NZ_CBCTON010000010.1"/>
</dbReference>
<dbReference type="Proteomes" id="UP000602647">
    <property type="component" value="Unassembled WGS sequence"/>
</dbReference>
<dbReference type="CDD" id="cd00093">
    <property type="entry name" value="HTH_XRE"/>
    <property type="match status" value="1"/>
</dbReference>
<name>A0A923NJ56_9FIRM</name>
<accession>A0A923NJ56</accession>
<dbReference type="AlphaFoldDB" id="A0A923NJ56"/>
<dbReference type="SUPFAM" id="SSF47413">
    <property type="entry name" value="lambda repressor-like DNA-binding domains"/>
    <property type="match status" value="1"/>
</dbReference>
<protein>
    <submittedName>
        <fullName evidence="2">Helix-turn-helix domain-containing protein</fullName>
    </submittedName>
</protein>
<dbReference type="GO" id="GO:0003677">
    <property type="term" value="F:DNA binding"/>
    <property type="evidence" value="ECO:0007669"/>
    <property type="project" value="InterPro"/>
</dbReference>
<evidence type="ECO:0000313" key="2">
    <source>
        <dbReference type="EMBL" id="MBC6679404.1"/>
    </source>
</evidence>
<reference evidence="2" key="1">
    <citation type="submission" date="2020-08" db="EMBL/GenBank/DDBJ databases">
        <title>Genome public.</title>
        <authorList>
            <person name="Liu C."/>
            <person name="Sun Q."/>
        </authorList>
    </citation>
    <scope>NUCLEOTIDE SEQUENCE</scope>
    <source>
        <strain evidence="2">BX12</strain>
    </source>
</reference>
<feature type="domain" description="HTH cro/C1-type" evidence="1">
    <location>
        <begin position="42"/>
        <end position="97"/>
    </location>
</feature>
<dbReference type="EMBL" id="JACRYT010000004">
    <property type="protein sequence ID" value="MBC6679404.1"/>
    <property type="molecule type" value="Genomic_DNA"/>
</dbReference>
<evidence type="ECO:0000259" key="1">
    <source>
        <dbReference type="PROSITE" id="PS50943"/>
    </source>
</evidence>
<sequence>MEYETTGRLENMLRQINSESGARQFVNEHTGGNGRKTFSSYMNEMIAQKNLELKEVIAASGISRNYVYQILNGRRSNPGRDKILAICIAAKLSFSETNRALKIAGAGILYAKDERDIWIAVALNREIGDVLKVNLMLEEKGVASLDI</sequence>
<proteinExistence type="predicted"/>
<dbReference type="PROSITE" id="PS50943">
    <property type="entry name" value="HTH_CROC1"/>
    <property type="match status" value="1"/>
</dbReference>
<dbReference type="Gene3D" id="1.10.260.40">
    <property type="entry name" value="lambda repressor-like DNA-binding domains"/>
    <property type="match status" value="1"/>
</dbReference>
<dbReference type="InterPro" id="IPR010982">
    <property type="entry name" value="Lambda_DNA-bd_dom_sf"/>
</dbReference>
<keyword evidence="3" id="KW-1185">Reference proteome</keyword>
<gene>
    <name evidence="2" type="ORF">H9L42_06150</name>
</gene>
<dbReference type="InterPro" id="IPR001387">
    <property type="entry name" value="Cro/C1-type_HTH"/>
</dbReference>
<comment type="caution">
    <text evidence="2">The sequence shown here is derived from an EMBL/GenBank/DDBJ whole genome shotgun (WGS) entry which is preliminary data.</text>
</comment>
<organism evidence="2 3">
    <name type="scientific">Zhenpiania hominis</name>
    <dbReference type="NCBI Taxonomy" id="2763644"/>
    <lineage>
        <taxon>Bacteria</taxon>
        <taxon>Bacillati</taxon>
        <taxon>Bacillota</taxon>
        <taxon>Clostridia</taxon>
        <taxon>Peptostreptococcales</taxon>
        <taxon>Anaerovoracaceae</taxon>
        <taxon>Zhenpiania</taxon>
    </lineage>
</organism>
<dbReference type="Pfam" id="PF13443">
    <property type="entry name" value="HTH_26"/>
    <property type="match status" value="1"/>
</dbReference>